<dbReference type="Gene3D" id="1.20.1250.20">
    <property type="entry name" value="MFS general substrate transporter like domains"/>
    <property type="match status" value="1"/>
</dbReference>
<comment type="caution">
    <text evidence="11">The sequence shown here is derived from an EMBL/GenBank/DDBJ whole genome shotgun (WGS) entry which is preliminary data.</text>
</comment>
<dbReference type="InterPro" id="IPR011701">
    <property type="entry name" value="MFS"/>
</dbReference>
<keyword evidence="5" id="KW-0762">Sugar transport</keyword>
<dbReference type="PANTHER" id="PTHR23535:SF2">
    <property type="entry name" value="SUGAR EFFLUX TRANSPORTER A-RELATED"/>
    <property type="match status" value="1"/>
</dbReference>
<evidence type="ECO:0000256" key="2">
    <source>
        <dbReference type="ARBA" id="ARBA00006523"/>
    </source>
</evidence>
<gene>
    <name evidence="11" type="ORF">MF672_000240</name>
</gene>
<feature type="transmembrane region" description="Helical" evidence="9">
    <location>
        <begin position="383"/>
        <end position="404"/>
    </location>
</feature>
<keyword evidence="8 9" id="KW-0472">Membrane</keyword>
<protein>
    <submittedName>
        <fullName evidence="11">MFS transporter</fullName>
    </submittedName>
</protein>
<keyword evidence="6 9" id="KW-0812">Transmembrane</keyword>
<feature type="transmembrane region" description="Helical" evidence="9">
    <location>
        <begin position="112"/>
        <end position="134"/>
    </location>
</feature>
<dbReference type="Pfam" id="PF07690">
    <property type="entry name" value="MFS_1"/>
    <property type="match status" value="2"/>
</dbReference>
<evidence type="ECO:0000256" key="3">
    <source>
        <dbReference type="ARBA" id="ARBA00022448"/>
    </source>
</evidence>
<proteinExistence type="inferred from homology"/>
<keyword evidence="3" id="KW-0813">Transport</keyword>
<organism evidence="11 12">
    <name type="scientific">Actinomadura luzonensis</name>
    <dbReference type="NCBI Taxonomy" id="2805427"/>
    <lineage>
        <taxon>Bacteria</taxon>
        <taxon>Bacillati</taxon>
        <taxon>Actinomycetota</taxon>
        <taxon>Actinomycetes</taxon>
        <taxon>Streptosporangiales</taxon>
        <taxon>Thermomonosporaceae</taxon>
        <taxon>Actinomadura</taxon>
    </lineage>
</organism>
<dbReference type="Proteomes" id="UP001317259">
    <property type="component" value="Unassembled WGS sequence"/>
</dbReference>
<reference evidence="11 12" key="1">
    <citation type="submission" date="2022-04" db="EMBL/GenBank/DDBJ databases">
        <title>Genome draft of Actinomadura sp. ATCC 31491.</title>
        <authorList>
            <person name="Shi X."/>
            <person name="Du Y."/>
        </authorList>
    </citation>
    <scope>NUCLEOTIDE SEQUENCE [LARGE SCALE GENOMIC DNA]</scope>
    <source>
        <strain evidence="11 12">ATCC 31491</strain>
    </source>
</reference>
<feature type="domain" description="Major facilitator superfamily (MFS) profile" evidence="10">
    <location>
        <begin position="230"/>
        <end position="413"/>
    </location>
</feature>
<keyword evidence="4" id="KW-1003">Cell membrane</keyword>
<feature type="transmembrane region" description="Helical" evidence="9">
    <location>
        <begin position="268"/>
        <end position="289"/>
    </location>
</feature>
<name>A0ABT0FIW0_9ACTN</name>
<feature type="transmembrane region" description="Helical" evidence="9">
    <location>
        <begin position="296"/>
        <end position="316"/>
    </location>
</feature>
<evidence type="ECO:0000313" key="11">
    <source>
        <dbReference type="EMBL" id="MCK2212234.1"/>
    </source>
</evidence>
<sequence length="413" mass="41370">MTEVKGTGGTGGPAARALLAARRPFPALLAAVLLLGVAESMAGPYLVLFGARRAHLTAFQIGVFVSATAVSGMLVSHWLGRRYDRAPSRWPAVAAAAVAGAGYLLLTGVRAYWLLLVVAVLFLGAQQAAFPQLFAMHRGHVEGGSAMPGGGTPLLRSAWSLAWAAGPVAGGALMAWRGFDALLPATALGLALTTLAVLLLPAPPRPAPTSDPTSGAPSAPVAAGGTTGRSGLWAAVGAFMVFHTAMFAGSVALPLYVTEDLGRPAGDVGLMFSVCALVEIPAALALLLLPARRRHGWVILAGMALFAGYFALAAAATTVLALVLAQVARGVAIAVVGALGITYVQDALPGAAGRATTLFANAVTAGSLVSGVAAGTVAQALGYRWALAGCAVLAALACALFALAERRGASSPG</sequence>
<dbReference type="PROSITE" id="PS50850">
    <property type="entry name" value="MFS"/>
    <property type="match status" value="1"/>
</dbReference>
<evidence type="ECO:0000256" key="8">
    <source>
        <dbReference type="ARBA" id="ARBA00023136"/>
    </source>
</evidence>
<dbReference type="InterPro" id="IPR020846">
    <property type="entry name" value="MFS_dom"/>
</dbReference>
<dbReference type="PANTHER" id="PTHR23535">
    <property type="entry name" value="SUGAR EFFLUX TRANSPORTER A-RELATED"/>
    <property type="match status" value="1"/>
</dbReference>
<comment type="subcellular location">
    <subcellularLocation>
        <location evidence="1">Cell membrane</location>
        <topology evidence="1">Multi-pass membrane protein</topology>
    </subcellularLocation>
</comment>
<evidence type="ECO:0000256" key="1">
    <source>
        <dbReference type="ARBA" id="ARBA00004651"/>
    </source>
</evidence>
<evidence type="ECO:0000256" key="9">
    <source>
        <dbReference type="SAM" id="Phobius"/>
    </source>
</evidence>
<evidence type="ECO:0000256" key="6">
    <source>
        <dbReference type="ARBA" id="ARBA00022692"/>
    </source>
</evidence>
<dbReference type="SUPFAM" id="SSF103473">
    <property type="entry name" value="MFS general substrate transporter"/>
    <property type="match status" value="1"/>
</dbReference>
<evidence type="ECO:0000313" key="12">
    <source>
        <dbReference type="Proteomes" id="UP001317259"/>
    </source>
</evidence>
<dbReference type="EMBL" id="JAKRKC020000001">
    <property type="protein sequence ID" value="MCK2212234.1"/>
    <property type="molecule type" value="Genomic_DNA"/>
</dbReference>
<keyword evidence="7 9" id="KW-1133">Transmembrane helix</keyword>
<feature type="transmembrane region" description="Helical" evidence="9">
    <location>
        <begin position="182"/>
        <end position="200"/>
    </location>
</feature>
<evidence type="ECO:0000259" key="10">
    <source>
        <dbReference type="PROSITE" id="PS50850"/>
    </source>
</evidence>
<dbReference type="RefSeq" id="WP_242371742.1">
    <property type="nucleotide sequence ID" value="NZ_JAKRKC020000001.1"/>
</dbReference>
<evidence type="ECO:0000256" key="5">
    <source>
        <dbReference type="ARBA" id="ARBA00022597"/>
    </source>
</evidence>
<feature type="transmembrane region" description="Helical" evidence="9">
    <location>
        <begin position="322"/>
        <end position="344"/>
    </location>
</feature>
<keyword evidence="12" id="KW-1185">Reference proteome</keyword>
<evidence type="ECO:0000256" key="7">
    <source>
        <dbReference type="ARBA" id="ARBA00022989"/>
    </source>
</evidence>
<feature type="transmembrane region" description="Helical" evidence="9">
    <location>
        <begin position="58"/>
        <end position="78"/>
    </location>
</feature>
<comment type="similarity">
    <text evidence="2">Belongs to the major facilitator superfamily. Set transporter family.</text>
</comment>
<feature type="transmembrane region" description="Helical" evidence="9">
    <location>
        <begin position="356"/>
        <end position="377"/>
    </location>
</feature>
<feature type="transmembrane region" description="Helical" evidence="9">
    <location>
        <begin position="232"/>
        <end position="256"/>
    </location>
</feature>
<feature type="transmembrane region" description="Helical" evidence="9">
    <location>
        <begin position="25"/>
        <end position="46"/>
    </location>
</feature>
<accession>A0ABT0FIW0</accession>
<dbReference type="InterPro" id="IPR036259">
    <property type="entry name" value="MFS_trans_sf"/>
</dbReference>
<evidence type="ECO:0000256" key="4">
    <source>
        <dbReference type="ARBA" id="ARBA00022475"/>
    </source>
</evidence>
<feature type="transmembrane region" description="Helical" evidence="9">
    <location>
        <begin position="90"/>
        <end position="106"/>
    </location>
</feature>